<keyword evidence="2" id="KW-1185">Reference proteome</keyword>
<accession>A0A366S8H0</accession>
<reference evidence="1 2" key="1">
    <citation type="submission" date="2018-06" db="EMBL/GenBank/DDBJ databases">
        <title>Fusarium incarnatum-equiseti species complex species 28.</title>
        <authorList>
            <person name="Gardiner D.M."/>
        </authorList>
    </citation>
    <scope>NUCLEOTIDE SEQUENCE [LARGE SCALE GENOMIC DNA]</scope>
    <source>
        <strain evidence="1 2">FIESC_28</strain>
    </source>
</reference>
<evidence type="ECO:0008006" key="3">
    <source>
        <dbReference type="Google" id="ProtNLM"/>
    </source>
</evidence>
<gene>
    <name evidence="1" type="ORF">FIESC28_02260</name>
</gene>
<comment type="caution">
    <text evidence="1">The sequence shown here is derived from an EMBL/GenBank/DDBJ whole genome shotgun (WGS) entry which is preliminary data.</text>
</comment>
<proteinExistence type="predicted"/>
<name>A0A366S8H0_9HYPO</name>
<sequence>MNKIPQECRDIIGSFLRKRDHSNLALVSKSFYGYFSSANWRSVKLRGTPEKLYQMLGFFLDVKYTTKHSLIKSAWMIVDYYHLGPEAPVGLATRIVDSLSRMTCVTFLSLNMIVKESGFDFAEFARGMAAAPRWDKLRYIVLDCDDGIAAAALDRCELDVLDHITLTDWCFRDEDENQIYEALKSRYSAQPHLLKSLQINFPYQESDNGTWDFPSLDYLRIGNEAYYNNSPTSDDSSWQEFDGEIEELCKALNNSTLKEFSIEINRSLVNHEFVARGLQEILPNDYPDYFDNDYYLDGFDGDIAVAIDNWFLQLAKRIGIACPQFRAVTISYGDNDEAYFERIGDMTFEYIQHGALEIWPGDGGLCE</sequence>
<organism evidence="1 2">
    <name type="scientific">Fusarium coffeatum</name>
    <dbReference type="NCBI Taxonomy" id="231269"/>
    <lineage>
        <taxon>Eukaryota</taxon>
        <taxon>Fungi</taxon>
        <taxon>Dikarya</taxon>
        <taxon>Ascomycota</taxon>
        <taxon>Pezizomycotina</taxon>
        <taxon>Sordariomycetes</taxon>
        <taxon>Hypocreomycetidae</taxon>
        <taxon>Hypocreales</taxon>
        <taxon>Nectriaceae</taxon>
        <taxon>Fusarium</taxon>
        <taxon>Fusarium incarnatum-equiseti species complex</taxon>
    </lineage>
</organism>
<evidence type="ECO:0000313" key="1">
    <source>
        <dbReference type="EMBL" id="RBR24990.1"/>
    </source>
</evidence>
<dbReference type="EMBL" id="QKXC01000047">
    <property type="protein sequence ID" value="RBR24990.1"/>
    <property type="molecule type" value="Genomic_DNA"/>
</dbReference>
<dbReference type="Proteomes" id="UP000253153">
    <property type="component" value="Unassembled WGS sequence"/>
</dbReference>
<evidence type="ECO:0000313" key="2">
    <source>
        <dbReference type="Proteomes" id="UP000253153"/>
    </source>
</evidence>
<dbReference type="AlphaFoldDB" id="A0A366S8H0"/>
<dbReference type="OrthoDB" id="5050657at2759"/>
<protein>
    <recommendedName>
        <fullName evidence="3">F-box domain-containing protein</fullName>
    </recommendedName>
</protein>
<dbReference type="GeneID" id="41991706"/>
<dbReference type="RefSeq" id="XP_031019581.1">
    <property type="nucleotide sequence ID" value="XM_031156410.1"/>
</dbReference>